<comment type="caution">
    <text evidence="7">The sequence shown here is derived from an EMBL/GenBank/DDBJ whole genome shotgun (WGS) entry which is preliminary data.</text>
</comment>
<dbReference type="RefSeq" id="WP_181198370.1">
    <property type="nucleotide sequence ID" value="NZ_PVNK01000278.1"/>
</dbReference>
<accession>A0A2S9XCG0</accession>
<dbReference type="SMART" id="SM00220">
    <property type="entry name" value="S_TKc"/>
    <property type="match status" value="1"/>
</dbReference>
<dbReference type="PANTHER" id="PTHR43289:SF6">
    <property type="entry name" value="SERINE_THREONINE-PROTEIN KINASE NEKL-3"/>
    <property type="match status" value="1"/>
</dbReference>
<dbReference type="GO" id="GO:0004674">
    <property type="term" value="F:protein serine/threonine kinase activity"/>
    <property type="evidence" value="ECO:0007669"/>
    <property type="project" value="UniProtKB-EC"/>
</dbReference>
<evidence type="ECO:0000313" key="8">
    <source>
        <dbReference type="Proteomes" id="UP000237968"/>
    </source>
</evidence>
<evidence type="ECO:0000256" key="1">
    <source>
        <dbReference type="ARBA" id="ARBA00022679"/>
    </source>
</evidence>
<name>A0A2S9XCG0_9BACT</name>
<dbReference type="CDD" id="cd14014">
    <property type="entry name" value="STKc_PknB_like"/>
    <property type="match status" value="1"/>
</dbReference>
<dbReference type="InterPro" id="IPR008271">
    <property type="entry name" value="Ser/Thr_kinase_AS"/>
</dbReference>
<sequence>MVEFGRYELLRLIGRGGMGQVFEAWDTQLERRVAIKVLTAEHSDDLALREARCVARVAHPNVVSVHEVGRVDSLVFIAMELIDGPNLRQWLREQPRRWSDVLDQVIDAGRGLAAVHRAGLVHGDVKPGNVLVDGVVGRERRARIADFGLARVRSRVAEPALVAAVRRAAEAVETELVDLDHRRPLGEPLGLSQPLAAPLELEGSPVCRVLPSGASLPTPVAPVVGGTKPYMAPECLAGAPDDLTRADQYGLCATAWEALFGVRPYAGKSAVAILGSIAAERIERGHGRPRGMPRAIEVALLRGLSAAPERRWSSVEALVAALERGRDAPRRAALRGLVAAAVGLGLAGISIGIGSTPDPDRDPRESEPDVCAARLDPLGTSWDRRAEPEPNEELRAAGRYPARWLDQRVVEWAAKWLRAADEPPLESPFEPGPPPRTD</sequence>
<keyword evidence="8" id="KW-1185">Reference proteome</keyword>
<dbReference type="AlphaFoldDB" id="A0A2S9XCG0"/>
<dbReference type="SUPFAM" id="SSF56112">
    <property type="entry name" value="Protein kinase-like (PK-like)"/>
    <property type="match status" value="1"/>
</dbReference>
<evidence type="ECO:0000256" key="2">
    <source>
        <dbReference type="ARBA" id="ARBA00022741"/>
    </source>
</evidence>
<evidence type="ECO:0000256" key="4">
    <source>
        <dbReference type="ARBA" id="ARBA00022840"/>
    </source>
</evidence>
<evidence type="ECO:0000256" key="5">
    <source>
        <dbReference type="PROSITE-ProRule" id="PRU10141"/>
    </source>
</evidence>
<dbReference type="Pfam" id="PF00069">
    <property type="entry name" value="Pkinase"/>
    <property type="match status" value="1"/>
</dbReference>
<evidence type="ECO:0000256" key="3">
    <source>
        <dbReference type="ARBA" id="ARBA00022777"/>
    </source>
</evidence>
<dbReference type="PROSITE" id="PS00108">
    <property type="entry name" value="PROTEIN_KINASE_ST"/>
    <property type="match status" value="1"/>
</dbReference>
<dbReference type="PROSITE" id="PS50011">
    <property type="entry name" value="PROTEIN_KINASE_DOM"/>
    <property type="match status" value="1"/>
</dbReference>
<keyword evidence="1 7" id="KW-0808">Transferase</keyword>
<dbReference type="InterPro" id="IPR011009">
    <property type="entry name" value="Kinase-like_dom_sf"/>
</dbReference>
<dbReference type="PROSITE" id="PS00107">
    <property type="entry name" value="PROTEIN_KINASE_ATP"/>
    <property type="match status" value="1"/>
</dbReference>
<organism evidence="7 8">
    <name type="scientific">Enhygromyxa salina</name>
    <dbReference type="NCBI Taxonomy" id="215803"/>
    <lineage>
        <taxon>Bacteria</taxon>
        <taxon>Pseudomonadati</taxon>
        <taxon>Myxococcota</taxon>
        <taxon>Polyangia</taxon>
        <taxon>Nannocystales</taxon>
        <taxon>Nannocystaceae</taxon>
        <taxon>Enhygromyxa</taxon>
    </lineage>
</organism>
<reference evidence="7 8" key="1">
    <citation type="submission" date="2018-03" db="EMBL/GenBank/DDBJ databases">
        <title>Draft Genome Sequences of the Obligatory Marine Myxobacteria Enhygromyxa salina SWB005.</title>
        <authorList>
            <person name="Poehlein A."/>
            <person name="Moghaddam J.A."/>
            <person name="Harms H."/>
            <person name="Alanjari M."/>
            <person name="Koenig G.M."/>
            <person name="Daniel R."/>
            <person name="Schaeberle T.F."/>
        </authorList>
    </citation>
    <scope>NUCLEOTIDE SEQUENCE [LARGE SCALE GENOMIC DNA]</scope>
    <source>
        <strain evidence="7 8">SWB005</strain>
    </source>
</reference>
<dbReference type="InterPro" id="IPR017441">
    <property type="entry name" value="Protein_kinase_ATP_BS"/>
</dbReference>
<proteinExistence type="predicted"/>
<protein>
    <submittedName>
        <fullName evidence="7">Serine/threonine-protein kinase PK-1</fullName>
        <ecNumber evidence="7">2.7.11.1</ecNumber>
    </submittedName>
</protein>
<feature type="domain" description="Protein kinase" evidence="6">
    <location>
        <begin position="7"/>
        <end position="322"/>
    </location>
</feature>
<dbReference type="Gene3D" id="1.10.510.10">
    <property type="entry name" value="Transferase(Phosphotransferase) domain 1"/>
    <property type="match status" value="1"/>
</dbReference>
<evidence type="ECO:0000259" key="6">
    <source>
        <dbReference type="PROSITE" id="PS50011"/>
    </source>
</evidence>
<keyword evidence="2 5" id="KW-0547">Nucleotide-binding</keyword>
<dbReference type="InterPro" id="IPR000719">
    <property type="entry name" value="Prot_kinase_dom"/>
</dbReference>
<dbReference type="EC" id="2.7.11.1" evidence="7"/>
<dbReference type="EMBL" id="PVNK01000278">
    <property type="protein sequence ID" value="PRP90544.1"/>
    <property type="molecule type" value="Genomic_DNA"/>
</dbReference>
<dbReference type="Gene3D" id="3.30.200.20">
    <property type="entry name" value="Phosphorylase Kinase, domain 1"/>
    <property type="match status" value="1"/>
</dbReference>
<gene>
    <name evidence="7" type="primary">spk1_26</name>
    <name evidence="7" type="ORF">ENSA5_63470</name>
</gene>
<dbReference type="GO" id="GO:0005524">
    <property type="term" value="F:ATP binding"/>
    <property type="evidence" value="ECO:0007669"/>
    <property type="project" value="UniProtKB-UniRule"/>
</dbReference>
<keyword evidence="4 5" id="KW-0067">ATP-binding</keyword>
<dbReference type="PANTHER" id="PTHR43289">
    <property type="entry name" value="MITOGEN-ACTIVATED PROTEIN KINASE KINASE KINASE 20-RELATED"/>
    <property type="match status" value="1"/>
</dbReference>
<evidence type="ECO:0000313" key="7">
    <source>
        <dbReference type="EMBL" id="PRP90544.1"/>
    </source>
</evidence>
<dbReference type="Proteomes" id="UP000237968">
    <property type="component" value="Unassembled WGS sequence"/>
</dbReference>
<feature type="binding site" evidence="5">
    <location>
        <position position="36"/>
    </location>
    <ligand>
        <name>ATP</name>
        <dbReference type="ChEBI" id="CHEBI:30616"/>
    </ligand>
</feature>
<keyword evidence="3 7" id="KW-0418">Kinase</keyword>